<evidence type="ECO:0000313" key="13">
    <source>
        <dbReference type="EMBL" id="JAS14346.1"/>
    </source>
</evidence>
<dbReference type="InterPro" id="IPR000639">
    <property type="entry name" value="Epox_hydrolase-like"/>
</dbReference>
<evidence type="ECO:0000256" key="7">
    <source>
        <dbReference type="ARBA" id="ARBA00044064"/>
    </source>
</evidence>
<dbReference type="PRINTS" id="PR00412">
    <property type="entry name" value="EPOXHYDRLASE"/>
</dbReference>
<comment type="catalytic activity">
    <reaction evidence="10">
        <text>1-octadecanoyl-2-(9Z-octadecenoyl)-sn-glycerol + H2O = 2-(9Z-octadecenoyl)-glycerol + octadecanoate + H(+)</text>
        <dbReference type="Rhea" id="RHEA:77103"/>
        <dbReference type="ChEBI" id="CHEBI:15377"/>
        <dbReference type="ChEBI" id="CHEBI:15378"/>
        <dbReference type="ChEBI" id="CHEBI:25629"/>
        <dbReference type="ChEBI" id="CHEBI:73990"/>
        <dbReference type="ChEBI" id="CHEBI:75468"/>
    </reaction>
</comment>
<comment type="catalytic activity">
    <reaction evidence="8">
        <text>1-octadecanoyl-2-(4Z,7Z,10Z,13Z,16Z,19Z-docosahexaenoyl)-sn-glycerol + H2O = 2-(4Z,7Z,10Z,13Z,16Z,19Z-docosahexaenoyl)-glycerol + octadecanoate + H(+)</text>
        <dbReference type="Rhea" id="RHEA:77107"/>
        <dbReference type="ChEBI" id="CHEBI:15377"/>
        <dbReference type="ChEBI" id="CHEBI:15378"/>
        <dbReference type="ChEBI" id="CHEBI:25629"/>
        <dbReference type="ChEBI" id="CHEBI:77129"/>
        <dbReference type="ChEBI" id="CHEBI:186738"/>
    </reaction>
</comment>
<dbReference type="GO" id="GO:0005739">
    <property type="term" value="C:mitochondrion"/>
    <property type="evidence" value="ECO:0007669"/>
    <property type="project" value="TreeGrafter"/>
</dbReference>
<dbReference type="EMBL" id="GEDC01004105">
    <property type="protein sequence ID" value="JAS33193.1"/>
    <property type="molecule type" value="Transcribed_RNA"/>
</dbReference>
<comment type="similarity">
    <text evidence="1">Belongs to the AB hydrolase superfamily.</text>
</comment>
<dbReference type="Pfam" id="PF00561">
    <property type="entry name" value="Abhydrolase_1"/>
    <property type="match status" value="1"/>
</dbReference>
<reference evidence="15" key="1">
    <citation type="submission" date="2015-12" db="EMBL/GenBank/DDBJ databases">
        <title>De novo transcriptome assembly of four potential Pierce s Disease insect vectors from Arizona vineyards.</title>
        <authorList>
            <person name="Tassone E.E."/>
        </authorList>
    </citation>
    <scope>NUCLEOTIDE SEQUENCE</scope>
</reference>
<dbReference type="PRINTS" id="PR00111">
    <property type="entry name" value="ABHYDROLASE"/>
</dbReference>
<proteinExistence type="inferred from homology"/>
<name>A0A1B6E5J2_9HEMI</name>
<evidence type="ECO:0000256" key="10">
    <source>
        <dbReference type="ARBA" id="ARBA00048513"/>
    </source>
</evidence>
<dbReference type="InterPro" id="IPR029058">
    <property type="entry name" value="AB_hydrolase_fold"/>
</dbReference>
<dbReference type="EMBL" id="GEDC01013047">
    <property type="protein sequence ID" value="JAS24251.1"/>
    <property type="molecule type" value="Transcribed_RNA"/>
</dbReference>
<comment type="catalytic activity">
    <reaction evidence="9">
        <text>1,2-didecanoylglycerol + H2O = decanoylglycerol + decanoate + H(+)</text>
        <dbReference type="Rhea" id="RHEA:48596"/>
        <dbReference type="ChEBI" id="CHEBI:11152"/>
        <dbReference type="ChEBI" id="CHEBI:15377"/>
        <dbReference type="ChEBI" id="CHEBI:15378"/>
        <dbReference type="ChEBI" id="CHEBI:27689"/>
        <dbReference type="ChEBI" id="CHEBI:90605"/>
    </reaction>
</comment>
<evidence type="ECO:0000259" key="12">
    <source>
        <dbReference type="Pfam" id="PF00561"/>
    </source>
</evidence>
<evidence type="ECO:0000256" key="2">
    <source>
        <dbReference type="ARBA" id="ARBA00022801"/>
    </source>
</evidence>
<dbReference type="InterPro" id="IPR000073">
    <property type="entry name" value="AB_hydrolase_1"/>
</dbReference>
<dbReference type="GO" id="GO:0052689">
    <property type="term" value="F:carboxylic ester hydrolase activity"/>
    <property type="evidence" value="ECO:0007669"/>
    <property type="project" value="TreeGrafter"/>
</dbReference>
<evidence type="ECO:0000256" key="6">
    <source>
        <dbReference type="ARBA" id="ARBA00043742"/>
    </source>
</evidence>
<sequence>MFSMYKNFTLKAIASTFEYFTFSSIKRYSAVKLNYTLCEEKVNTIKAPPIIILHGLLGSKNNWKSLCKVFAEKFNRQIFTLDARNHGDSPHTEEFNYKNMVSDVVEFMKGNKLENGILIGHSMGGKTAMMIALLHPELVEKLIVVDISPEDITSGAKDISKYVKALMSVDIPQDVTISVARGRITSDLKPEIRDPAILQFLLTNLVEKPKKHFKWKLNLQSIYENLDHICSFSCDIGKEFTGPTLFIAGENSDYISSKHHGIIKKIFPDSEIKYIPGAGHWVHAEKPNDFLKIVTDFITST</sequence>
<comment type="catalytic activity">
    <reaction evidence="5">
        <text>a 1,2-diacyl-sn-glycerol + H2O = a 2-acylglycerol + a fatty acid + H(+)</text>
        <dbReference type="Rhea" id="RHEA:33275"/>
        <dbReference type="ChEBI" id="CHEBI:15377"/>
        <dbReference type="ChEBI" id="CHEBI:15378"/>
        <dbReference type="ChEBI" id="CHEBI:17389"/>
        <dbReference type="ChEBI" id="CHEBI:17815"/>
        <dbReference type="ChEBI" id="CHEBI:28868"/>
        <dbReference type="EC" id="3.1.1.116"/>
    </reaction>
</comment>
<dbReference type="EC" id="3.1.1.116" evidence="3"/>
<evidence type="ECO:0000256" key="9">
    <source>
        <dbReference type="ARBA" id="ARBA00048504"/>
    </source>
</evidence>
<comment type="catalytic activity">
    <reaction evidence="11">
        <text>1-octadecanoyl-2-(5Z,8Z,11Z,14Z-eicosatetraenoyl)-sn-glycerol + H2O = 2-(5Z,8Z,11Z,14Z-eicosatetraenoyl)-glycerol + octadecanoate + H(+)</text>
        <dbReference type="Rhea" id="RHEA:38507"/>
        <dbReference type="ChEBI" id="CHEBI:15377"/>
        <dbReference type="ChEBI" id="CHEBI:15378"/>
        <dbReference type="ChEBI" id="CHEBI:25629"/>
        <dbReference type="ChEBI" id="CHEBI:52392"/>
        <dbReference type="ChEBI" id="CHEBI:75728"/>
    </reaction>
</comment>
<evidence type="ECO:0000256" key="3">
    <source>
        <dbReference type="ARBA" id="ARBA00026104"/>
    </source>
</evidence>
<dbReference type="Gene3D" id="3.40.50.1820">
    <property type="entry name" value="alpha/beta hydrolase"/>
    <property type="match status" value="1"/>
</dbReference>
<accession>A0A1B6E5J2</accession>
<evidence type="ECO:0000313" key="15">
    <source>
        <dbReference type="EMBL" id="JAS33193.1"/>
    </source>
</evidence>
<evidence type="ECO:0000256" key="8">
    <source>
        <dbReference type="ARBA" id="ARBA00048283"/>
    </source>
</evidence>
<dbReference type="PANTHER" id="PTHR46118:SF4">
    <property type="entry name" value="PROTEIN ABHD11"/>
    <property type="match status" value="1"/>
</dbReference>
<gene>
    <name evidence="13" type="ORF">g.12906</name>
    <name evidence="14" type="ORF">g.12909</name>
    <name evidence="15" type="ORF">g.12912</name>
</gene>
<dbReference type="EMBL" id="GEDC01022952">
    <property type="protein sequence ID" value="JAS14346.1"/>
    <property type="molecule type" value="Transcribed_RNA"/>
</dbReference>
<dbReference type="AlphaFoldDB" id="A0A1B6E5J2"/>
<evidence type="ECO:0000313" key="14">
    <source>
        <dbReference type="EMBL" id="JAS24251.1"/>
    </source>
</evidence>
<dbReference type="FunFam" id="3.40.50.1820:FF:000039">
    <property type="entry name" value="Esterase ybfF"/>
    <property type="match status" value="1"/>
</dbReference>
<evidence type="ECO:0000256" key="5">
    <source>
        <dbReference type="ARBA" id="ARBA00043667"/>
    </source>
</evidence>
<feature type="domain" description="AB hydrolase-1" evidence="12">
    <location>
        <begin position="48"/>
        <end position="287"/>
    </location>
</feature>
<protein>
    <recommendedName>
        <fullName evidence="7">sn-1-specific diacylglycerol lipase ABHD11</fullName>
        <ecNumber evidence="3">3.1.1.116</ecNumber>
    </recommendedName>
    <alternativeName>
        <fullName evidence="4">Alpha/beta hydrolase domain-containing protein 11</fullName>
    </alternativeName>
</protein>
<evidence type="ECO:0000256" key="4">
    <source>
        <dbReference type="ARBA" id="ARBA00042703"/>
    </source>
</evidence>
<evidence type="ECO:0000256" key="1">
    <source>
        <dbReference type="ARBA" id="ARBA00008645"/>
    </source>
</evidence>
<organism evidence="15">
    <name type="scientific">Clastoptera arizonana</name>
    <name type="common">Arizona spittle bug</name>
    <dbReference type="NCBI Taxonomy" id="38151"/>
    <lineage>
        <taxon>Eukaryota</taxon>
        <taxon>Metazoa</taxon>
        <taxon>Ecdysozoa</taxon>
        <taxon>Arthropoda</taxon>
        <taxon>Hexapoda</taxon>
        <taxon>Insecta</taxon>
        <taxon>Pterygota</taxon>
        <taxon>Neoptera</taxon>
        <taxon>Paraneoptera</taxon>
        <taxon>Hemiptera</taxon>
        <taxon>Auchenorrhyncha</taxon>
        <taxon>Cercopoidea</taxon>
        <taxon>Clastopteridae</taxon>
        <taxon>Clastoptera</taxon>
    </lineage>
</organism>
<keyword evidence="2" id="KW-0378">Hydrolase</keyword>
<evidence type="ECO:0000256" key="11">
    <source>
        <dbReference type="ARBA" id="ARBA00048919"/>
    </source>
</evidence>
<dbReference type="PANTHER" id="PTHR46118">
    <property type="entry name" value="PROTEIN ABHD11"/>
    <property type="match status" value="1"/>
</dbReference>
<comment type="catalytic activity">
    <reaction evidence="6">
        <text>a 1,3-diacyl-sn-glycerol + H2O = a 1-acyl-sn-glycerol + a fatty acid + H(+)</text>
        <dbReference type="Rhea" id="RHEA:38503"/>
        <dbReference type="ChEBI" id="CHEBI:15377"/>
        <dbReference type="ChEBI" id="CHEBI:15378"/>
        <dbReference type="ChEBI" id="CHEBI:28868"/>
        <dbReference type="ChEBI" id="CHEBI:64683"/>
        <dbReference type="ChEBI" id="CHEBI:77272"/>
    </reaction>
</comment>
<dbReference type="SUPFAM" id="SSF53474">
    <property type="entry name" value="alpha/beta-Hydrolases"/>
    <property type="match status" value="1"/>
</dbReference>